<dbReference type="Pfam" id="PF08513">
    <property type="entry name" value="LisH"/>
    <property type="match status" value="1"/>
</dbReference>
<dbReference type="GO" id="GO:0034967">
    <property type="term" value="C:Set3 complex"/>
    <property type="evidence" value="ECO:0007669"/>
    <property type="project" value="TreeGrafter"/>
</dbReference>
<dbReference type="PANTHER" id="PTHR22846:SF2">
    <property type="entry name" value="F-BOX-LIKE_WD REPEAT-CONTAINING PROTEIN EBI"/>
    <property type="match status" value="1"/>
</dbReference>
<feature type="compositionally biased region" description="Polar residues" evidence="5">
    <location>
        <begin position="165"/>
        <end position="174"/>
    </location>
</feature>
<evidence type="ECO:0000256" key="4">
    <source>
        <dbReference type="ARBA" id="ARBA00023242"/>
    </source>
</evidence>
<proteinExistence type="predicted"/>
<evidence type="ECO:0000256" key="2">
    <source>
        <dbReference type="ARBA" id="ARBA00022574"/>
    </source>
</evidence>
<dbReference type="PANTHER" id="PTHR22846">
    <property type="entry name" value="WD40 REPEAT PROTEIN"/>
    <property type="match status" value="1"/>
</dbReference>
<keyword evidence="4" id="KW-0539">Nucleus</keyword>
<feature type="compositionally biased region" description="Polar residues" evidence="5">
    <location>
        <begin position="363"/>
        <end position="382"/>
    </location>
</feature>
<keyword evidence="7" id="KW-1185">Reference proteome</keyword>
<evidence type="ECO:0000256" key="1">
    <source>
        <dbReference type="ARBA" id="ARBA00004123"/>
    </source>
</evidence>
<dbReference type="STRING" id="1173701.A0A066XV11"/>
<dbReference type="InterPro" id="IPR001680">
    <property type="entry name" value="WD40_rpt"/>
</dbReference>
<evidence type="ECO:0000313" key="7">
    <source>
        <dbReference type="Proteomes" id="UP000027238"/>
    </source>
</evidence>
<feature type="region of interest" description="Disordered" evidence="5">
    <location>
        <begin position="503"/>
        <end position="609"/>
    </location>
</feature>
<feature type="compositionally biased region" description="Acidic residues" evidence="5">
    <location>
        <begin position="510"/>
        <end position="526"/>
    </location>
</feature>
<dbReference type="InterPro" id="IPR036322">
    <property type="entry name" value="WD40_repeat_dom_sf"/>
</dbReference>
<keyword evidence="3" id="KW-0677">Repeat</keyword>
<dbReference type="Gene3D" id="1.20.960.30">
    <property type="match status" value="1"/>
</dbReference>
<sequence>MYSIVRKGIPHLAPYANQGFEVPTRRVGRTGNRRQTADHLLQSREARPSLGISLQGGGGRMGPKSVRPCAAIKRWLGGRSAPDKNAWPGVDADAGEFLSSLLSAEAGTAALLPHVSPVSMVQFDFAGWYWGLELQESRLGTETVSGGGLQMDEEDRMGGRARVGSLTTRPGSQGHQKRPQQRDVKSPRPRSHCTTARRRLARSKRRIIPVHPRLVLRDRKARRSMYLEVFHGNGDPKGNAEGYLDHAPPHPPDMAVFPGTLEASSGIQGPQDGPSPLPYDEFPVAPYPTARERRKSAMRREEDMQRARRGVCTDPVMSQSQQSSASPSNPGQYMAYLRLAHFNSCQFQSFLSSRIDDCKTALPSPSTTPSEDATVNAWSSSPRTSHRNELISITPPTAALRGIGMVTKEYLDSDRVNFLVWRYLLEGNYRETAAKFQKEWHIPQPHRHFDFANHVKSHALVSIINKGLCYHALEREHAKKSVPPDAAAAAEALQVGLFGPLIAQPPQKVEEDEDADGEVDDTEMEVENTRKRQFDSRPQQHMVNGGSPSKRPRLSNGYESTNGADAATDPMELDSHGDNNHAYPSPLEGEQAPTPTPRTDGPEQGTQVDKVEELATETTFLRLMPDDSSNKNTSNVQDGGASTATAAASASADGPRTSPSSANGENAPILLRCEWNPKDPSILAAAGTDALARIWTIPRSSTMTPAPASEPDGHVHGVHRPFHSLIDDETPKTATVGQLAWNWGGTAIAVATEHGDKASVHIWAKDGSHIDKFGVSDPPVIKLRWSPSDAALLAIAPDNSNANGNAGALVTVYHSLTSNTLSYFLPNHDLLNWPLDAAWTSETEFLLTGGDVMLSLQCTETSIVPNKKLESREDDTFTQVVYDWRSKLAATASDKGILDLWDENGQRLSITAHSGAITAVQWQPLPEDSNIPEDERLIATGGDDCAIIISNAKDPEPGKAKSILTMESPIVSIAFTPDGAFIAGATAGRILIWKVGEHTMPRASWSRAPHPGWLSPKASSEPEEEDEHCLCWDADGQRLAYGANSRLAVINFRR</sequence>
<organism evidence="6 7">
    <name type="scientific">Colletotrichum sublineola</name>
    <name type="common">Sorghum anthracnose fungus</name>
    <dbReference type="NCBI Taxonomy" id="1173701"/>
    <lineage>
        <taxon>Eukaryota</taxon>
        <taxon>Fungi</taxon>
        <taxon>Dikarya</taxon>
        <taxon>Ascomycota</taxon>
        <taxon>Pezizomycotina</taxon>
        <taxon>Sordariomycetes</taxon>
        <taxon>Hypocreomycetidae</taxon>
        <taxon>Glomerellales</taxon>
        <taxon>Glomerellaceae</taxon>
        <taxon>Colletotrichum</taxon>
        <taxon>Colletotrichum graminicola species complex</taxon>
    </lineage>
</organism>
<dbReference type="HOGENOM" id="CLU_290349_0_0_1"/>
<dbReference type="InterPro" id="IPR015943">
    <property type="entry name" value="WD40/YVTN_repeat-like_dom_sf"/>
</dbReference>
<gene>
    <name evidence="6" type="ORF">CSUB01_04923</name>
</gene>
<feature type="region of interest" description="Disordered" evidence="5">
    <location>
        <begin position="362"/>
        <end position="382"/>
    </location>
</feature>
<feature type="compositionally biased region" description="Low complexity" evidence="5">
    <location>
        <begin position="641"/>
        <end position="652"/>
    </location>
</feature>
<dbReference type="SMART" id="SM00320">
    <property type="entry name" value="WD40"/>
    <property type="match status" value="4"/>
</dbReference>
<feature type="region of interest" description="Disordered" evidence="5">
    <location>
        <begin position="162"/>
        <end position="204"/>
    </location>
</feature>
<dbReference type="GO" id="GO:0006357">
    <property type="term" value="P:regulation of transcription by RNA polymerase II"/>
    <property type="evidence" value="ECO:0007669"/>
    <property type="project" value="TreeGrafter"/>
</dbReference>
<dbReference type="GO" id="GO:0003714">
    <property type="term" value="F:transcription corepressor activity"/>
    <property type="evidence" value="ECO:0007669"/>
    <property type="project" value="InterPro"/>
</dbReference>
<dbReference type="Gene3D" id="2.130.10.10">
    <property type="entry name" value="YVTN repeat-like/Quinoprotein amine dehydrogenase"/>
    <property type="match status" value="1"/>
</dbReference>
<feature type="region of interest" description="Disordered" evidence="5">
    <location>
        <begin position="621"/>
        <end position="665"/>
    </location>
</feature>
<dbReference type="SMART" id="SM00667">
    <property type="entry name" value="LisH"/>
    <property type="match status" value="1"/>
</dbReference>
<feature type="compositionally biased region" description="Low complexity" evidence="5">
    <location>
        <begin position="318"/>
        <end position="328"/>
    </location>
</feature>
<accession>A0A066XV11</accession>
<dbReference type="eggNOG" id="KOG0273">
    <property type="taxonomic scope" value="Eukaryota"/>
</dbReference>
<dbReference type="PROSITE" id="PS50896">
    <property type="entry name" value="LISH"/>
    <property type="match status" value="1"/>
</dbReference>
<reference evidence="7" key="1">
    <citation type="journal article" date="2014" name="Genome Announc.">
        <title>Draft genome sequence of Colletotrichum sublineola, a destructive pathogen of cultivated sorghum.</title>
        <authorList>
            <person name="Baroncelli R."/>
            <person name="Sanz-Martin J.M."/>
            <person name="Rech G.E."/>
            <person name="Sukno S.A."/>
            <person name="Thon M.R."/>
        </authorList>
    </citation>
    <scope>NUCLEOTIDE SEQUENCE [LARGE SCALE GENOMIC DNA]</scope>
    <source>
        <strain evidence="7">TX430BB</strain>
    </source>
</reference>
<dbReference type="InterPro" id="IPR045183">
    <property type="entry name" value="Ebi-like"/>
</dbReference>
<dbReference type="InterPro" id="IPR006594">
    <property type="entry name" value="LisH"/>
</dbReference>
<evidence type="ECO:0000256" key="3">
    <source>
        <dbReference type="ARBA" id="ARBA00022737"/>
    </source>
</evidence>
<feature type="compositionally biased region" description="Basic residues" evidence="5">
    <location>
        <begin position="187"/>
        <end position="204"/>
    </location>
</feature>
<keyword evidence="2" id="KW-0853">WD repeat</keyword>
<dbReference type="EMBL" id="JMSE01000488">
    <property type="protein sequence ID" value="KDN69606.1"/>
    <property type="molecule type" value="Genomic_DNA"/>
</dbReference>
<dbReference type="SUPFAM" id="SSF50978">
    <property type="entry name" value="WD40 repeat-like"/>
    <property type="match status" value="1"/>
</dbReference>
<name>A0A066XV11_COLSU</name>
<dbReference type="AlphaFoldDB" id="A0A066XV11"/>
<evidence type="ECO:0000313" key="6">
    <source>
        <dbReference type="EMBL" id="KDN69606.1"/>
    </source>
</evidence>
<feature type="region of interest" description="Disordered" evidence="5">
    <location>
        <begin position="285"/>
        <end position="329"/>
    </location>
</feature>
<evidence type="ECO:0000256" key="5">
    <source>
        <dbReference type="SAM" id="MobiDB-lite"/>
    </source>
</evidence>
<dbReference type="Proteomes" id="UP000027238">
    <property type="component" value="Unassembled WGS sequence"/>
</dbReference>
<comment type="subcellular location">
    <subcellularLocation>
        <location evidence="1">Nucleus</location>
    </subcellularLocation>
</comment>
<dbReference type="OrthoDB" id="1367865at2759"/>
<comment type="caution">
    <text evidence="6">The sequence shown here is derived from an EMBL/GenBank/DDBJ whole genome shotgun (WGS) entry which is preliminary data.</text>
</comment>
<protein>
    <submittedName>
        <fullName evidence="6">Putative LisH protein</fullName>
    </submittedName>
</protein>